<keyword evidence="4 9" id="KW-0547">Nucleotide-binding</keyword>
<dbReference type="Gene3D" id="1.10.730.10">
    <property type="entry name" value="Isoleucyl-tRNA Synthetase, Domain 1"/>
    <property type="match status" value="1"/>
</dbReference>
<feature type="binding site" evidence="9">
    <location>
        <position position="604"/>
    </location>
    <ligand>
        <name>ATP</name>
        <dbReference type="ChEBI" id="CHEBI:30616"/>
    </ligand>
</feature>
<dbReference type="PANTHER" id="PTHR43740:SF2">
    <property type="entry name" value="LEUCINE--TRNA LIGASE, MITOCHONDRIAL"/>
    <property type="match status" value="1"/>
</dbReference>
<feature type="domain" description="Leucyl-tRNA synthetase editing" evidence="14">
    <location>
        <begin position="221"/>
        <end position="411"/>
    </location>
</feature>
<dbReference type="PROSITE" id="PS00178">
    <property type="entry name" value="AA_TRNA_LIGASE_I"/>
    <property type="match status" value="1"/>
</dbReference>
<dbReference type="Pfam" id="PF08264">
    <property type="entry name" value="Anticodon_1"/>
    <property type="match status" value="1"/>
</dbReference>
<dbReference type="HAMAP" id="MF_00049_B">
    <property type="entry name" value="Leu_tRNA_synth_B"/>
    <property type="match status" value="1"/>
</dbReference>
<evidence type="ECO:0000256" key="1">
    <source>
        <dbReference type="ARBA" id="ARBA00005594"/>
    </source>
</evidence>
<dbReference type="InterPro" id="IPR002300">
    <property type="entry name" value="aa-tRNA-synth_Ia"/>
</dbReference>
<evidence type="ECO:0000256" key="2">
    <source>
        <dbReference type="ARBA" id="ARBA00022490"/>
    </source>
</evidence>
<comment type="catalytic activity">
    <reaction evidence="8 9">
        <text>tRNA(Leu) + L-leucine + ATP = L-leucyl-tRNA(Leu) + AMP + diphosphate</text>
        <dbReference type="Rhea" id="RHEA:11688"/>
        <dbReference type="Rhea" id="RHEA-COMP:9613"/>
        <dbReference type="Rhea" id="RHEA-COMP:9622"/>
        <dbReference type="ChEBI" id="CHEBI:30616"/>
        <dbReference type="ChEBI" id="CHEBI:33019"/>
        <dbReference type="ChEBI" id="CHEBI:57427"/>
        <dbReference type="ChEBI" id="CHEBI:78442"/>
        <dbReference type="ChEBI" id="CHEBI:78494"/>
        <dbReference type="ChEBI" id="CHEBI:456215"/>
        <dbReference type="EC" id="6.1.1.4"/>
    </reaction>
</comment>
<evidence type="ECO:0000256" key="10">
    <source>
        <dbReference type="RuleBase" id="RU363035"/>
    </source>
</evidence>
<comment type="subcellular location">
    <subcellularLocation>
        <location evidence="9">Cytoplasm</location>
    </subcellularLocation>
</comment>
<evidence type="ECO:0000256" key="5">
    <source>
        <dbReference type="ARBA" id="ARBA00022840"/>
    </source>
</evidence>
<feature type="domain" description="Aminoacyl-tRNA synthetase class Ia" evidence="11">
    <location>
        <begin position="422"/>
        <end position="628"/>
    </location>
</feature>
<evidence type="ECO:0000256" key="3">
    <source>
        <dbReference type="ARBA" id="ARBA00022598"/>
    </source>
</evidence>
<dbReference type="EC" id="6.1.1.4" evidence="9"/>
<comment type="caution">
    <text evidence="9">Lacks conserved residue(s) required for the propagation of feature annotation.</text>
</comment>
<proteinExistence type="inferred from homology"/>
<evidence type="ECO:0000259" key="13">
    <source>
        <dbReference type="Pfam" id="PF09334"/>
    </source>
</evidence>
<protein>
    <recommendedName>
        <fullName evidence="9">Leucine--tRNA ligase</fullName>
        <ecNumber evidence="9">6.1.1.4</ecNumber>
    </recommendedName>
    <alternativeName>
        <fullName evidence="9">Leucyl-tRNA synthetase</fullName>
        <shortName evidence="9">LeuRS</shortName>
    </alternativeName>
</protein>
<evidence type="ECO:0000259" key="12">
    <source>
        <dbReference type="Pfam" id="PF08264"/>
    </source>
</evidence>
<dbReference type="Proteomes" id="UP000177480">
    <property type="component" value="Unassembled WGS sequence"/>
</dbReference>
<evidence type="ECO:0000256" key="7">
    <source>
        <dbReference type="ARBA" id="ARBA00023146"/>
    </source>
</evidence>
<evidence type="ECO:0000259" key="11">
    <source>
        <dbReference type="Pfam" id="PF00133"/>
    </source>
</evidence>
<dbReference type="Pfam" id="PF00133">
    <property type="entry name" value="tRNA-synt_1"/>
    <property type="match status" value="1"/>
</dbReference>
<dbReference type="InterPro" id="IPR002302">
    <property type="entry name" value="Leu-tRNA-ligase"/>
</dbReference>
<name>A0A1G2G2H5_9BACT</name>
<dbReference type="Gene3D" id="3.40.50.620">
    <property type="entry name" value="HUPs"/>
    <property type="match status" value="2"/>
</dbReference>
<feature type="domain" description="Methionyl/Leucyl tRNA synthetase" evidence="13">
    <location>
        <begin position="39"/>
        <end position="185"/>
    </location>
</feature>
<dbReference type="EMBL" id="MHNK01000007">
    <property type="protein sequence ID" value="OGZ44182.1"/>
    <property type="molecule type" value="Genomic_DNA"/>
</dbReference>
<evidence type="ECO:0000313" key="16">
    <source>
        <dbReference type="Proteomes" id="UP000177480"/>
    </source>
</evidence>
<keyword evidence="6 9" id="KW-0648">Protein biosynthesis</keyword>
<organism evidence="15 16">
    <name type="scientific">Candidatus Ryanbacteria bacterium RIFCSPHIGHO2_01_FULL_45_22</name>
    <dbReference type="NCBI Taxonomy" id="1802114"/>
    <lineage>
        <taxon>Bacteria</taxon>
        <taxon>Candidatus Ryaniibacteriota</taxon>
    </lineage>
</organism>
<dbReference type="Pfam" id="PF13603">
    <property type="entry name" value="tRNA-synt_1_2"/>
    <property type="match status" value="1"/>
</dbReference>
<dbReference type="PANTHER" id="PTHR43740">
    <property type="entry name" value="LEUCYL-TRNA SYNTHETASE"/>
    <property type="match status" value="1"/>
</dbReference>
<dbReference type="InterPro" id="IPR025709">
    <property type="entry name" value="Leu_tRNA-synth_edit"/>
</dbReference>
<feature type="short sequence motif" description="'KMSKS' region" evidence="9">
    <location>
        <begin position="601"/>
        <end position="605"/>
    </location>
</feature>
<dbReference type="GO" id="GO:0005524">
    <property type="term" value="F:ATP binding"/>
    <property type="evidence" value="ECO:0007669"/>
    <property type="project" value="UniProtKB-UniRule"/>
</dbReference>
<keyword evidence="2 9" id="KW-0963">Cytoplasm</keyword>
<dbReference type="GO" id="GO:0002161">
    <property type="term" value="F:aminoacyl-tRNA deacylase activity"/>
    <property type="evidence" value="ECO:0007669"/>
    <property type="project" value="InterPro"/>
</dbReference>
<dbReference type="SUPFAM" id="SSF52374">
    <property type="entry name" value="Nucleotidylyl transferase"/>
    <property type="match status" value="1"/>
</dbReference>
<dbReference type="SUPFAM" id="SSF47323">
    <property type="entry name" value="Anticodon-binding domain of a subclass of class I aminoacyl-tRNA synthetases"/>
    <property type="match status" value="1"/>
</dbReference>
<dbReference type="GO" id="GO:0006429">
    <property type="term" value="P:leucyl-tRNA aminoacylation"/>
    <property type="evidence" value="ECO:0007669"/>
    <property type="project" value="UniProtKB-UniRule"/>
</dbReference>
<keyword evidence="7 9" id="KW-0030">Aminoacyl-tRNA synthetase</keyword>
<dbReference type="NCBIfam" id="TIGR00396">
    <property type="entry name" value="leuS_bact"/>
    <property type="match status" value="1"/>
</dbReference>
<dbReference type="InterPro" id="IPR001412">
    <property type="entry name" value="aa-tRNA-synth_I_CS"/>
</dbReference>
<dbReference type="Gene3D" id="3.10.20.590">
    <property type="match status" value="1"/>
</dbReference>
<dbReference type="InterPro" id="IPR014729">
    <property type="entry name" value="Rossmann-like_a/b/a_fold"/>
</dbReference>
<sequence length="831" mass="96217">MPRYNHQKIEKKWQAVWEKKRIYRALDSSKKKKYYAMVEFPYPSGDGLHVGHVRSYTAMDIVARKRRMEGYNTLYPIGWDAFGLPTENYAIKTKIHPRIVTKRNTDIFRRQLKSLGFSFDWDREINTTDPAYYKWTQWIFLKLFEAGLAYKAKTTINWCPKDKIGLANEEVVGGACERCGTQVEKREKEQWMLRITAYAEKLLSGLETVDYIPEAKTQQEHWIGKSEGAELRFEIRDMKSEMVRQAHHENFVEIFTTRADTLFGATYVVLAPEHEFIKNYESRITNYEEVKKYIAEAKKKTDIERTSESKEKTGVELKGIKAINPANKKEIPVWISDYVLAGYGTGAIMAVPAHDDRDFAFAKKFNLPIIPVIEGEMSIGDSCYTGEGRLINSGKFNGTHSQKAKSEIVKFIGGNITTQYKLRDWVFSRQRYWGEPIPLVYCEHCAKEQKFKSLGEKINPGWIPVLENHLPVELPNVKKYLPTDTGESPLATIKSWVNVRCPRCKGEAQRETDVMPNWAGSSWYFLRYTDPKNKKAFADAKKLKHWTAVDWYNGGMEHTVLHLLYSRFWNQFLFDQKLVPTREPYKKRTSHGLIMGEGGIKMSKSKGNVVNPDSVVKEFGADALRLYEMFLGPFNQPVAWDPRGIVGMERFLERVWKFCHATYNTQQGTKKPSEHTERLLHQTIKKVSEDIEHLRMNTAVSSLMILLNEMEKNREQCTGATVKKFLLVLSPFAPHITEELWQLLGEKSAKWRSVHLESWPKYDKRKIIDTTFTLVVQINGKVRDSFEVLQHATQKEIEMLAFSRDHIKQALGNIPVKKVIFVPGRLINMVT</sequence>
<keyword evidence="5 9" id="KW-0067">ATP-binding</keyword>
<evidence type="ECO:0000313" key="15">
    <source>
        <dbReference type="EMBL" id="OGZ44182.1"/>
    </source>
</evidence>
<keyword evidence="3 9" id="KW-0436">Ligase</keyword>
<dbReference type="PRINTS" id="PR00985">
    <property type="entry name" value="TRNASYNTHLEU"/>
</dbReference>
<dbReference type="STRING" id="1802114.A2719_02365"/>
<dbReference type="InterPro" id="IPR009008">
    <property type="entry name" value="Val/Leu/Ile-tRNA-synth_edit"/>
</dbReference>
<dbReference type="AlphaFoldDB" id="A0A1G2G2H5"/>
<dbReference type="InterPro" id="IPR009080">
    <property type="entry name" value="tRNAsynth_Ia_anticodon-bd"/>
</dbReference>
<comment type="similarity">
    <text evidence="1 9 10">Belongs to the class-I aminoacyl-tRNA synthetase family.</text>
</comment>
<evidence type="ECO:0000256" key="8">
    <source>
        <dbReference type="ARBA" id="ARBA00047469"/>
    </source>
</evidence>
<reference evidence="15 16" key="1">
    <citation type="journal article" date="2016" name="Nat. Commun.">
        <title>Thousands of microbial genomes shed light on interconnected biogeochemical processes in an aquifer system.</title>
        <authorList>
            <person name="Anantharaman K."/>
            <person name="Brown C.T."/>
            <person name="Hug L.A."/>
            <person name="Sharon I."/>
            <person name="Castelle C.J."/>
            <person name="Probst A.J."/>
            <person name="Thomas B.C."/>
            <person name="Singh A."/>
            <person name="Wilkins M.J."/>
            <person name="Karaoz U."/>
            <person name="Brodie E.L."/>
            <person name="Williams K.H."/>
            <person name="Hubbard S.S."/>
            <person name="Banfield J.F."/>
        </authorList>
    </citation>
    <scope>NUCLEOTIDE SEQUENCE [LARGE SCALE GENOMIC DNA]</scope>
</reference>
<dbReference type="CDD" id="cd07958">
    <property type="entry name" value="Anticodon_Ia_Leu_BEm"/>
    <property type="match status" value="1"/>
</dbReference>
<dbReference type="Pfam" id="PF09334">
    <property type="entry name" value="tRNA-synt_1g"/>
    <property type="match status" value="1"/>
</dbReference>
<comment type="caution">
    <text evidence="15">The sequence shown here is derived from an EMBL/GenBank/DDBJ whole genome shotgun (WGS) entry which is preliminary data.</text>
</comment>
<dbReference type="GO" id="GO:0004823">
    <property type="term" value="F:leucine-tRNA ligase activity"/>
    <property type="evidence" value="ECO:0007669"/>
    <property type="project" value="UniProtKB-UniRule"/>
</dbReference>
<dbReference type="FunFam" id="3.40.50.620:FF:000056">
    <property type="entry name" value="Leucine--tRNA ligase"/>
    <property type="match status" value="1"/>
</dbReference>
<accession>A0A1G2G2H5</accession>
<dbReference type="InterPro" id="IPR013155">
    <property type="entry name" value="M/V/L/I-tRNA-synth_anticd-bd"/>
</dbReference>
<dbReference type="FunFam" id="1.10.730.10:FF:000002">
    <property type="entry name" value="Leucine--tRNA ligase"/>
    <property type="match status" value="1"/>
</dbReference>
<evidence type="ECO:0000256" key="6">
    <source>
        <dbReference type="ARBA" id="ARBA00022917"/>
    </source>
</evidence>
<feature type="domain" description="Methionyl/Valyl/Leucyl/Isoleucyl-tRNA synthetase anticodon-binding" evidence="12">
    <location>
        <begin position="679"/>
        <end position="792"/>
    </location>
</feature>
<dbReference type="InterPro" id="IPR015413">
    <property type="entry name" value="Methionyl/Leucyl_tRNA_Synth"/>
</dbReference>
<evidence type="ECO:0000259" key="14">
    <source>
        <dbReference type="Pfam" id="PF13603"/>
    </source>
</evidence>
<dbReference type="GO" id="GO:0005829">
    <property type="term" value="C:cytosol"/>
    <property type="evidence" value="ECO:0007669"/>
    <property type="project" value="TreeGrafter"/>
</dbReference>
<dbReference type="SUPFAM" id="SSF50677">
    <property type="entry name" value="ValRS/IleRS/LeuRS editing domain"/>
    <property type="match status" value="1"/>
</dbReference>
<dbReference type="FunFam" id="3.40.50.620:FF:000003">
    <property type="entry name" value="Leucine--tRNA ligase"/>
    <property type="match status" value="1"/>
</dbReference>
<gene>
    <name evidence="9" type="primary">leuS</name>
    <name evidence="15" type="ORF">A2719_02365</name>
</gene>
<evidence type="ECO:0000256" key="4">
    <source>
        <dbReference type="ARBA" id="ARBA00022741"/>
    </source>
</evidence>
<evidence type="ECO:0000256" key="9">
    <source>
        <dbReference type="HAMAP-Rule" id="MF_00049"/>
    </source>
</evidence>